<keyword evidence="2" id="KW-1185">Reference proteome</keyword>
<sequence length="52" mass="5887">MSIETFTFMQDKHQRLIGKSGCRLNTPGEDISRETVIKTLEDLITETDDGSQ</sequence>
<dbReference type="RefSeq" id="WP_230611898.1">
    <property type="nucleotide sequence ID" value="NZ_JAJNAG010000103.1"/>
</dbReference>
<reference evidence="1" key="1">
    <citation type="submission" date="2021-11" db="EMBL/GenBank/DDBJ databases">
        <title>Jinshanibacter sp. isolated from one year old Eriocheir sinensis.</title>
        <authorList>
            <person name="Li J.-Y."/>
            <person name="He W."/>
            <person name="Gao T.-H."/>
        </authorList>
    </citation>
    <scope>NUCLEOTIDE SEQUENCE</scope>
    <source>
        <strain evidence="1">LJY008</strain>
    </source>
</reference>
<evidence type="ECO:0000313" key="2">
    <source>
        <dbReference type="Proteomes" id="UP001139171"/>
    </source>
</evidence>
<dbReference type="EMBL" id="JAJNAG010000103">
    <property type="protein sequence ID" value="MCD1127773.1"/>
    <property type="molecule type" value="Genomic_DNA"/>
</dbReference>
<protein>
    <submittedName>
        <fullName evidence="1">Uncharacterized protein</fullName>
    </submittedName>
</protein>
<organism evidence="1 2">
    <name type="scientific">Limnobaculum eriocheiris</name>
    <dbReference type="NCBI Taxonomy" id="2897391"/>
    <lineage>
        <taxon>Bacteria</taxon>
        <taxon>Pseudomonadati</taxon>
        <taxon>Pseudomonadota</taxon>
        <taxon>Gammaproteobacteria</taxon>
        <taxon>Enterobacterales</taxon>
        <taxon>Budviciaceae</taxon>
        <taxon>Limnobaculum</taxon>
    </lineage>
</organism>
<gene>
    <name evidence="1" type="ORF">LPW36_17670</name>
</gene>
<comment type="caution">
    <text evidence="1">The sequence shown here is derived from an EMBL/GenBank/DDBJ whole genome shotgun (WGS) entry which is preliminary data.</text>
</comment>
<name>A0A9X1SLN6_9GAMM</name>
<dbReference type="Proteomes" id="UP001139171">
    <property type="component" value="Unassembled WGS sequence"/>
</dbReference>
<evidence type="ECO:0000313" key="1">
    <source>
        <dbReference type="EMBL" id="MCD1127773.1"/>
    </source>
</evidence>
<dbReference type="AlphaFoldDB" id="A0A9X1SLN6"/>
<proteinExistence type="predicted"/>
<accession>A0A9X1SLN6</accession>